<accession>A0A484NHY6</accession>
<dbReference type="EMBL" id="OOIL02006707">
    <property type="protein sequence ID" value="VFR00731.1"/>
    <property type="molecule type" value="Genomic_DNA"/>
</dbReference>
<dbReference type="AlphaFoldDB" id="A0A484NHY6"/>
<organism evidence="1 2">
    <name type="scientific">Cuscuta campestris</name>
    <dbReference type="NCBI Taxonomy" id="132261"/>
    <lineage>
        <taxon>Eukaryota</taxon>
        <taxon>Viridiplantae</taxon>
        <taxon>Streptophyta</taxon>
        <taxon>Embryophyta</taxon>
        <taxon>Tracheophyta</taxon>
        <taxon>Spermatophyta</taxon>
        <taxon>Magnoliopsida</taxon>
        <taxon>eudicotyledons</taxon>
        <taxon>Gunneridae</taxon>
        <taxon>Pentapetalae</taxon>
        <taxon>asterids</taxon>
        <taxon>lamiids</taxon>
        <taxon>Solanales</taxon>
        <taxon>Convolvulaceae</taxon>
        <taxon>Cuscuteae</taxon>
        <taxon>Cuscuta</taxon>
        <taxon>Cuscuta subgen. Grammica</taxon>
        <taxon>Cuscuta sect. Cleistogrammica</taxon>
    </lineage>
</organism>
<sequence length="75" mass="8839">MPLDYCKFVVDLFVEDNNLFAQFQFGNDVADMEKVKEECIHCDCGTLVLCHNVIPFAIRGRVKVCFSRKKRFYKR</sequence>
<evidence type="ECO:0000313" key="1">
    <source>
        <dbReference type="EMBL" id="VFR00731.1"/>
    </source>
</evidence>
<dbReference type="Proteomes" id="UP000595140">
    <property type="component" value="Unassembled WGS sequence"/>
</dbReference>
<protein>
    <submittedName>
        <fullName evidence="1">Uncharacterized protein</fullName>
    </submittedName>
</protein>
<keyword evidence="2" id="KW-1185">Reference proteome</keyword>
<proteinExistence type="predicted"/>
<reference evidence="1 2" key="1">
    <citation type="submission" date="2018-04" db="EMBL/GenBank/DDBJ databases">
        <authorList>
            <person name="Vogel A."/>
        </authorList>
    </citation>
    <scope>NUCLEOTIDE SEQUENCE [LARGE SCALE GENOMIC DNA]</scope>
</reference>
<evidence type="ECO:0000313" key="2">
    <source>
        <dbReference type="Proteomes" id="UP000595140"/>
    </source>
</evidence>
<name>A0A484NHY6_9ASTE</name>
<gene>
    <name evidence="1" type="ORF">CCAM_LOCUS42506</name>
</gene>